<dbReference type="EMBL" id="QXNG01000015">
    <property type="protein sequence ID" value="THA17372.1"/>
    <property type="molecule type" value="Genomic_DNA"/>
</dbReference>
<proteinExistence type="predicted"/>
<accession>A0A4S2QJF9</accession>
<sequence>MTEELEQAWKTVFLNVFKSMLWEKQRDLLHYGSPHLARQTLLTRFALNDGLSVMRADSENDRLRYLLKAWRVKNPKRGFHFLRTYLQMLYPNGFNIEQLWQESGKAYTTALVTKEEAERKQIPHWLTSRVRISITDISEDGQQILQYISTIQSVIGARFVAELTVKREFGNKNNPSKLVVASGFTAFNLMSFQGECRLPK</sequence>
<dbReference type="Proteomes" id="UP000310576">
    <property type="component" value="Unassembled WGS sequence"/>
</dbReference>
<evidence type="ECO:0000313" key="1">
    <source>
        <dbReference type="EMBL" id="THA17372.1"/>
    </source>
</evidence>
<comment type="caution">
    <text evidence="1">The sequence shown here is derived from an EMBL/GenBank/DDBJ whole genome shotgun (WGS) entry which is preliminary data.</text>
</comment>
<organism evidence="1 2">
    <name type="scientific">Rodentibacter pneumotropicus</name>
    <dbReference type="NCBI Taxonomy" id="758"/>
    <lineage>
        <taxon>Bacteria</taxon>
        <taxon>Pseudomonadati</taxon>
        <taxon>Pseudomonadota</taxon>
        <taxon>Gammaproteobacteria</taxon>
        <taxon>Pasteurellales</taxon>
        <taxon>Pasteurellaceae</taxon>
        <taxon>Rodentibacter</taxon>
    </lineage>
</organism>
<protein>
    <submittedName>
        <fullName evidence="1">Uncharacterized protein</fullName>
    </submittedName>
</protein>
<dbReference type="AlphaFoldDB" id="A0A4S2QJF9"/>
<dbReference type="RefSeq" id="WP_278650964.1">
    <property type="nucleotide sequence ID" value="NZ_CAJUGY010000031.1"/>
</dbReference>
<gene>
    <name evidence="1" type="ORF">D3M76_01630</name>
</gene>
<evidence type="ECO:0000313" key="2">
    <source>
        <dbReference type="Proteomes" id="UP000310576"/>
    </source>
</evidence>
<reference evidence="1 2" key="1">
    <citation type="journal article" date="2019" name="Vet. Microbiol.">
        <title>Development of multi locus sequence typing (MLST) of Rodentibacter pneumotropicus.</title>
        <authorList>
            <person name="Adhikary S."/>
            <person name="Bisgaard M."/>
            <person name="Boot R."/>
            <person name="Benga L."/>
            <person name="Nicklas W."/>
            <person name="Christensen H."/>
        </authorList>
    </citation>
    <scope>NUCLEOTIDE SEQUENCE [LARGE SCALE GENOMIC DNA]</scope>
    <source>
        <strain evidence="1 2">1596_07</strain>
    </source>
</reference>
<name>A0A4S2QJF9_9PAST</name>